<reference evidence="1 2" key="1">
    <citation type="journal article" date="2019" name="Int. J. Syst. Evol. Microbiol.">
        <title>The Global Catalogue of Microorganisms (GCM) 10K type strain sequencing project: providing services to taxonomists for standard genome sequencing and annotation.</title>
        <authorList>
            <consortium name="The Broad Institute Genomics Platform"/>
            <consortium name="The Broad Institute Genome Sequencing Center for Infectious Disease"/>
            <person name="Wu L."/>
            <person name="Ma J."/>
        </authorList>
    </citation>
    <scope>NUCLEOTIDE SEQUENCE [LARGE SCALE GENOMIC DNA]</scope>
    <source>
        <strain evidence="1 2">CGMCC 1.12720</strain>
    </source>
</reference>
<keyword evidence="2" id="KW-1185">Reference proteome</keyword>
<accession>A0ACB5PNJ3</accession>
<evidence type="ECO:0000313" key="2">
    <source>
        <dbReference type="Proteomes" id="UP000605392"/>
    </source>
</evidence>
<name>A0ACB5PNJ3_9BACT</name>
<organism evidence="1 2">
    <name type="scientific">Hymenobacter qilianensis</name>
    <dbReference type="NCBI Taxonomy" id="1385715"/>
    <lineage>
        <taxon>Bacteria</taxon>
        <taxon>Pseudomonadati</taxon>
        <taxon>Bacteroidota</taxon>
        <taxon>Cytophagia</taxon>
        <taxon>Cytophagales</taxon>
        <taxon>Hymenobacteraceae</taxon>
        <taxon>Hymenobacter</taxon>
    </lineage>
</organism>
<protein>
    <submittedName>
        <fullName evidence="1">Uncharacterized protein</fullName>
    </submittedName>
</protein>
<dbReference type="Proteomes" id="UP000605392">
    <property type="component" value="Unassembled WGS sequence"/>
</dbReference>
<evidence type="ECO:0000313" key="1">
    <source>
        <dbReference type="EMBL" id="GGF56399.1"/>
    </source>
</evidence>
<gene>
    <name evidence="1" type="ORF">GCM10011375_09410</name>
</gene>
<proteinExistence type="predicted"/>
<dbReference type="EMBL" id="BMFN01000001">
    <property type="protein sequence ID" value="GGF56399.1"/>
    <property type="molecule type" value="Genomic_DNA"/>
</dbReference>
<comment type="caution">
    <text evidence="1">The sequence shown here is derived from an EMBL/GenBank/DDBJ whole genome shotgun (WGS) entry which is preliminary data.</text>
</comment>
<sequence length="66" mass="6681">MMAEPTLTPVTIPDAASTVATAVFELLHPPPVVAVLRVVVPPTHAAAVPVIEATVGAALMVTDLTV</sequence>